<sequence length="324" mass="35598">MGRRLLVLLLGAASLLLAQGTFALSTPHEPKVMYLTFDDGPNPLFTPIVFRVLEEYGARATFFPTGQTLRVFWDDEEVQDLLDRGHAVGSHSWAHSQLSTLTPEDLEDALVRANGTLQRRTGFTPTCLRPPYGVTDQAVERTLERMNLTVVGWDADPAEWSNPPVEEALAHIGKWERDGMVVLFHDRKWQTLEILRAVLEEYGQEGWTFAPLPECLRGGSMAARQQTRSSGDGPIGGLEVLQFDAVGGEQVLGGWAYDADSPEGGLEIFLNLDGEPTAYGRTGADHRFEVRVPAGTPGPVCLWAGNSGRQREDAFLGCHSGRRG</sequence>
<reference evidence="2" key="1">
    <citation type="submission" date="2018-05" db="EMBL/GenBank/DDBJ databases">
        <authorList>
            <person name="Lanie J.A."/>
            <person name="Ng W.-L."/>
            <person name="Kazmierczak K.M."/>
            <person name="Andrzejewski T.M."/>
            <person name="Davidsen T.M."/>
            <person name="Wayne K.J."/>
            <person name="Tettelin H."/>
            <person name="Glass J.I."/>
            <person name="Rusch D."/>
            <person name="Podicherti R."/>
            <person name="Tsui H.-C.T."/>
            <person name="Winkler M.E."/>
        </authorList>
    </citation>
    <scope>NUCLEOTIDE SEQUENCE</scope>
</reference>
<name>A0A381WSR1_9ZZZZ</name>
<dbReference type="PROSITE" id="PS51677">
    <property type="entry name" value="NODB"/>
    <property type="match status" value="1"/>
</dbReference>
<dbReference type="AlphaFoldDB" id="A0A381WSR1"/>
<feature type="domain" description="NodB homology" evidence="1">
    <location>
        <begin position="31"/>
        <end position="210"/>
    </location>
</feature>
<evidence type="ECO:0000259" key="1">
    <source>
        <dbReference type="PROSITE" id="PS51677"/>
    </source>
</evidence>
<dbReference type="CDD" id="cd10917">
    <property type="entry name" value="CE4_NodB_like_6s_7s"/>
    <property type="match status" value="1"/>
</dbReference>
<proteinExistence type="predicted"/>
<dbReference type="InterPro" id="IPR002509">
    <property type="entry name" value="NODB_dom"/>
</dbReference>
<evidence type="ECO:0000313" key="2">
    <source>
        <dbReference type="EMBL" id="SVA55500.1"/>
    </source>
</evidence>
<dbReference type="Pfam" id="PF01522">
    <property type="entry name" value="Polysacc_deac_1"/>
    <property type="match status" value="1"/>
</dbReference>
<organism evidence="2">
    <name type="scientific">marine metagenome</name>
    <dbReference type="NCBI Taxonomy" id="408172"/>
    <lineage>
        <taxon>unclassified sequences</taxon>
        <taxon>metagenomes</taxon>
        <taxon>ecological metagenomes</taxon>
    </lineage>
</organism>
<dbReference type="GO" id="GO:0005975">
    <property type="term" value="P:carbohydrate metabolic process"/>
    <property type="evidence" value="ECO:0007669"/>
    <property type="project" value="InterPro"/>
</dbReference>
<dbReference type="PANTHER" id="PTHR10587">
    <property type="entry name" value="GLYCOSYL TRANSFERASE-RELATED"/>
    <property type="match status" value="1"/>
</dbReference>
<dbReference type="GO" id="GO:0016810">
    <property type="term" value="F:hydrolase activity, acting on carbon-nitrogen (but not peptide) bonds"/>
    <property type="evidence" value="ECO:0007669"/>
    <property type="project" value="InterPro"/>
</dbReference>
<dbReference type="InterPro" id="IPR011330">
    <property type="entry name" value="Glyco_hydro/deAcase_b/a-brl"/>
</dbReference>
<protein>
    <recommendedName>
        <fullName evidence="1">NodB homology domain-containing protein</fullName>
    </recommendedName>
</protein>
<dbReference type="EMBL" id="UINC01012753">
    <property type="protein sequence ID" value="SVA55500.1"/>
    <property type="molecule type" value="Genomic_DNA"/>
</dbReference>
<dbReference type="InterPro" id="IPR050248">
    <property type="entry name" value="Polysacc_deacetylase_ArnD"/>
</dbReference>
<gene>
    <name evidence="2" type="ORF">METZ01_LOCUS108354</name>
</gene>
<accession>A0A381WSR1</accession>
<dbReference type="Gene3D" id="3.20.20.370">
    <property type="entry name" value="Glycoside hydrolase/deacetylase"/>
    <property type="match status" value="1"/>
</dbReference>
<dbReference type="SUPFAM" id="SSF88713">
    <property type="entry name" value="Glycoside hydrolase/deacetylase"/>
    <property type="match status" value="1"/>
</dbReference>